<dbReference type="Gene3D" id="1.10.357.10">
    <property type="entry name" value="Tetracycline Repressor, domain 2"/>
    <property type="match status" value="1"/>
</dbReference>
<dbReference type="InterPro" id="IPR015292">
    <property type="entry name" value="Tscrpt_reg_YbiH_C"/>
</dbReference>
<dbReference type="Gene3D" id="1.10.10.60">
    <property type="entry name" value="Homeodomain-like"/>
    <property type="match status" value="1"/>
</dbReference>
<evidence type="ECO:0000256" key="1">
    <source>
        <dbReference type="ARBA" id="ARBA00023015"/>
    </source>
</evidence>
<feature type="domain" description="HTH tetR-type" evidence="5">
    <location>
        <begin position="8"/>
        <end position="68"/>
    </location>
</feature>
<dbReference type="SUPFAM" id="SSF48498">
    <property type="entry name" value="Tetracyclin repressor-like, C-terminal domain"/>
    <property type="match status" value="1"/>
</dbReference>
<evidence type="ECO:0000256" key="3">
    <source>
        <dbReference type="ARBA" id="ARBA00023163"/>
    </source>
</evidence>
<comment type="caution">
    <text evidence="6">The sequence shown here is derived from an EMBL/GenBank/DDBJ whole genome shotgun (WGS) entry which is preliminary data.</text>
</comment>
<dbReference type="Proteomes" id="UP000477911">
    <property type="component" value="Unassembled WGS sequence"/>
</dbReference>
<keyword evidence="1" id="KW-0805">Transcription regulation</keyword>
<dbReference type="RefSeq" id="WP_160896184.1">
    <property type="nucleotide sequence ID" value="NZ_WUMU01000023.1"/>
</dbReference>
<dbReference type="SUPFAM" id="SSF46689">
    <property type="entry name" value="Homeodomain-like"/>
    <property type="match status" value="1"/>
</dbReference>
<proteinExistence type="predicted"/>
<dbReference type="GO" id="GO:0000976">
    <property type="term" value="F:transcription cis-regulatory region binding"/>
    <property type="evidence" value="ECO:0007669"/>
    <property type="project" value="TreeGrafter"/>
</dbReference>
<evidence type="ECO:0000259" key="5">
    <source>
        <dbReference type="PROSITE" id="PS50977"/>
    </source>
</evidence>
<sequence>MTDQPAPDATPARLIAAGLVLFGQEGYAATSTRAIAKRAGANISAIAYHFGGKAGLHDACLSAVTERIDGAAGPALEGPLPPEVARQRLHAMLEAITRFLVTAPAAPEIAGFVLRQMQEPGDAADRLYERLFERRHRELCELWSTVTGQPAESEAVCLSCFTLIGQIVYFRIGARLISRRLGWDSPGPDQAPAIAATLACNLDAMLDRALAGKDTR</sequence>
<dbReference type="PRINTS" id="PR00455">
    <property type="entry name" value="HTHTETR"/>
</dbReference>
<keyword evidence="2 4" id="KW-0238">DNA-binding</keyword>
<name>A0A6L7G9S8_9RHOB</name>
<dbReference type="Pfam" id="PF09209">
    <property type="entry name" value="CecR_C"/>
    <property type="match status" value="1"/>
</dbReference>
<keyword evidence="3" id="KW-0804">Transcription</keyword>
<dbReference type="InterPro" id="IPR009057">
    <property type="entry name" value="Homeodomain-like_sf"/>
</dbReference>
<dbReference type="GO" id="GO:0003700">
    <property type="term" value="F:DNA-binding transcription factor activity"/>
    <property type="evidence" value="ECO:0007669"/>
    <property type="project" value="TreeGrafter"/>
</dbReference>
<dbReference type="Pfam" id="PF00440">
    <property type="entry name" value="TetR_N"/>
    <property type="match status" value="1"/>
</dbReference>
<gene>
    <name evidence="6" type="ORF">GR170_19670</name>
</gene>
<evidence type="ECO:0000313" key="7">
    <source>
        <dbReference type="Proteomes" id="UP000477911"/>
    </source>
</evidence>
<dbReference type="AlphaFoldDB" id="A0A6L7G9S8"/>
<organism evidence="6 7">
    <name type="scientific">Pseudooceanicola albus</name>
    <dbReference type="NCBI Taxonomy" id="2692189"/>
    <lineage>
        <taxon>Bacteria</taxon>
        <taxon>Pseudomonadati</taxon>
        <taxon>Pseudomonadota</taxon>
        <taxon>Alphaproteobacteria</taxon>
        <taxon>Rhodobacterales</taxon>
        <taxon>Paracoccaceae</taxon>
        <taxon>Pseudooceanicola</taxon>
    </lineage>
</organism>
<dbReference type="PANTHER" id="PTHR30055">
    <property type="entry name" value="HTH-TYPE TRANSCRIPTIONAL REGULATOR RUTR"/>
    <property type="match status" value="1"/>
</dbReference>
<reference evidence="6 7" key="1">
    <citation type="submission" date="2019-12" db="EMBL/GenBank/DDBJ databases">
        <authorList>
            <person name="Li M."/>
        </authorList>
    </citation>
    <scope>NUCLEOTIDE SEQUENCE [LARGE SCALE GENOMIC DNA]</scope>
    <source>
        <strain evidence="6 7">GBMRC 2024</strain>
    </source>
</reference>
<evidence type="ECO:0000256" key="2">
    <source>
        <dbReference type="ARBA" id="ARBA00023125"/>
    </source>
</evidence>
<dbReference type="PROSITE" id="PS50977">
    <property type="entry name" value="HTH_TETR_2"/>
    <property type="match status" value="1"/>
</dbReference>
<keyword evidence="7" id="KW-1185">Reference proteome</keyword>
<dbReference type="EMBL" id="WUMU01000023">
    <property type="protein sequence ID" value="MXN20060.1"/>
    <property type="molecule type" value="Genomic_DNA"/>
</dbReference>
<evidence type="ECO:0000313" key="6">
    <source>
        <dbReference type="EMBL" id="MXN20060.1"/>
    </source>
</evidence>
<dbReference type="InterPro" id="IPR001647">
    <property type="entry name" value="HTH_TetR"/>
</dbReference>
<dbReference type="InterPro" id="IPR036271">
    <property type="entry name" value="Tet_transcr_reg_TetR-rel_C_sf"/>
</dbReference>
<evidence type="ECO:0000256" key="4">
    <source>
        <dbReference type="PROSITE-ProRule" id="PRU00335"/>
    </source>
</evidence>
<feature type="DNA-binding region" description="H-T-H motif" evidence="4">
    <location>
        <begin position="31"/>
        <end position="50"/>
    </location>
</feature>
<accession>A0A6L7G9S8</accession>
<dbReference type="PANTHER" id="PTHR30055:SF234">
    <property type="entry name" value="HTH-TYPE TRANSCRIPTIONAL REGULATOR BETI"/>
    <property type="match status" value="1"/>
</dbReference>
<protein>
    <submittedName>
        <fullName evidence="6">CerR family C-terminal domain-containing protein</fullName>
    </submittedName>
</protein>
<dbReference type="InterPro" id="IPR050109">
    <property type="entry name" value="HTH-type_TetR-like_transc_reg"/>
</dbReference>